<evidence type="ECO:0000313" key="2">
    <source>
        <dbReference type="EMBL" id="ASV76993.1"/>
    </source>
</evidence>
<name>A0A286RLZ2_9BACT</name>
<evidence type="ECO:0000259" key="1">
    <source>
        <dbReference type="Pfam" id="PF00248"/>
    </source>
</evidence>
<dbReference type="SUPFAM" id="SSF51430">
    <property type="entry name" value="NAD(P)-linked oxidoreductase"/>
    <property type="match status" value="1"/>
</dbReference>
<proteinExistence type="predicted"/>
<dbReference type="Pfam" id="PF00248">
    <property type="entry name" value="Aldo_ket_red"/>
    <property type="match status" value="1"/>
</dbReference>
<reference evidence="2 3" key="1">
    <citation type="journal article" name="Front. Microbiol.">
        <title>Sugar Metabolism of the First Thermophilic Planctomycete Thermogutta terrifontis: Comparative Genomic and Transcriptomic Approaches.</title>
        <authorList>
            <person name="Elcheninov A.G."/>
            <person name="Menzel P."/>
            <person name="Gudbergsdottir S.R."/>
            <person name="Slesarev A.I."/>
            <person name="Kadnikov V.V."/>
            <person name="Krogh A."/>
            <person name="Bonch-Osmolovskaya E.A."/>
            <person name="Peng X."/>
            <person name="Kublanov I.V."/>
        </authorList>
    </citation>
    <scope>NUCLEOTIDE SEQUENCE [LARGE SCALE GENOMIC DNA]</scope>
    <source>
        <strain evidence="2 3">R1</strain>
    </source>
</reference>
<dbReference type="OrthoDB" id="9773828at2"/>
<dbReference type="InterPro" id="IPR023210">
    <property type="entry name" value="NADP_OxRdtase_dom"/>
</dbReference>
<dbReference type="PROSITE" id="PS51318">
    <property type="entry name" value="TAT"/>
    <property type="match status" value="1"/>
</dbReference>
<protein>
    <submittedName>
        <fullName evidence="2">Oxidoreductase, aldo/keto reductase family</fullName>
    </submittedName>
</protein>
<dbReference type="AlphaFoldDB" id="A0A286RLZ2"/>
<dbReference type="KEGG" id="ttf:THTE_4392"/>
<dbReference type="InterPro" id="IPR053135">
    <property type="entry name" value="AKR2_Oxidoreductase"/>
</dbReference>
<dbReference type="Proteomes" id="UP000215086">
    <property type="component" value="Chromosome"/>
</dbReference>
<evidence type="ECO:0000313" key="3">
    <source>
        <dbReference type="Proteomes" id="UP000215086"/>
    </source>
</evidence>
<dbReference type="PANTHER" id="PTHR43312:SF1">
    <property type="entry name" value="NADP-DEPENDENT OXIDOREDUCTASE DOMAIN-CONTAINING PROTEIN"/>
    <property type="match status" value="1"/>
</dbReference>
<dbReference type="InterPro" id="IPR006311">
    <property type="entry name" value="TAT_signal"/>
</dbReference>
<dbReference type="PANTHER" id="PTHR43312">
    <property type="entry name" value="D-THREO-ALDOSE 1-DEHYDROGENASE"/>
    <property type="match status" value="1"/>
</dbReference>
<dbReference type="RefSeq" id="WP_095416643.1">
    <property type="nucleotide sequence ID" value="NZ_CP018477.1"/>
</dbReference>
<gene>
    <name evidence="2" type="ORF">THTE_4392</name>
</gene>
<organism evidence="2 3">
    <name type="scientific">Thermogutta terrifontis</name>
    <dbReference type="NCBI Taxonomy" id="1331910"/>
    <lineage>
        <taxon>Bacteria</taxon>
        <taxon>Pseudomonadati</taxon>
        <taxon>Planctomycetota</taxon>
        <taxon>Planctomycetia</taxon>
        <taxon>Pirellulales</taxon>
        <taxon>Thermoguttaceae</taxon>
        <taxon>Thermogutta</taxon>
    </lineage>
</organism>
<keyword evidence="3" id="KW-1185">Reference proteome</keyword>
<dbReference type="Gene3D" id="3.20.20.100">
    <property type="entry name" value="NADP-dependent oxidoreductase domain"/>
    <property type="match status" value="1"/>
</dbReference>
<sequence length="368" mass="42147">MAGELNRREFVQGTVAAAASTALGFQGTFTVKAGNPENVDTSKILNYNPEMEYRRCGKTNLMISAVCLGGHWKRLNKVVPNSFQGGNWLGAAIDDPDFQKNRYDVVTRCIERGINYIDACTGQEVLAYARALKGRRDKMYLGYSWYQREVRFAEWRTLEKLKQSLDMGLKEAGLDYVDIWRITCHEQSSRHTEAEIEAVIAALEWAKKTGRARFTGISSHDRPHIKMLLEKYPDQLEVICTPYTAKTKVVTDETGLWATMQKQDVGWFGIKPFASGSLFKGDSSPNSPYREEDDRLARLTIRYILSNPAITAPIPGMITPEQVDNVALAVKERRELDQEEKALLEREMDRVWAELPYHYRWLKDWEYV</sequence>
<dbReference type="InterPro" id="IPR036812">
    <property type="entry name" value="NAD(P)_OxRdtase_dom_sf"/>
</dbReference>
<accession>A0A286RLZ2</accession>
<dbReference type="EMBL" id="CP018477">
    <property type="protein sequence ID" value="ASV76993.1"/>
    <property type="molecule type" value="Genomic_DNA"/>
</dbReference>
<feature type="domain" description="NADP-dependent oxidoreductase" evidence="1">
    <location>
        <begin position="102"/>
        <end position="344"/>
    </location>
</feature>